<name>A0A7E4W2M0_PANRE</name>
<dbReference type="WBParaSite" id="Pan_g6269.t1">
    <property type="protein sequence ID" value="Pan_g6269.t1"/>
    <property type="gene ID" value="Pan_g6269"/>
</dbReference>
<evidence type="ECO:0000313" key="1">
    <source>
        <dbReference type="Proteomes" id="UP000492821"/>
    </source>
</evidence>
<reference evidence="2" key="2">
    <citation type="submission" date="2020-10" db="UniProtKB">
        <authorList>
            <consortium name="WormBaseParasite"/>
        </authorList>
    </citation>
    <scope>IDENTIFICATION</scope>
</reference>
<organism evidence="1 2">
    <name type="scientific">Panagrellus redivivus</name>
    <name type="common">Microworm</name>
    <dbReference type="NCBI Taxonomy" id="6233"/>
    <lineage>
        <taxon>Eukaryota</taxon>
        <taxon>Metazoa</taxon>
        <taxon>Ecdysozoa</taxon>
        <taxon>Nematoda</taxon>
        <taxon>Chromadorea</taxon>
        <taxon>Rhabditida</taxon>
        <taxon>Tylenchina</taxon>
        <taxon>Panagrolaimomorpha</taxon>
        <taxon>Panagrolaimoidea</taxon>
        <taxon>Panagrolaimidae</taxon>
        <taxon>Panagrellus</taxon>
    </lineage>
</organism>
<evidence type="ECO:0000313" key="2">
    <source>
        <dbReference type="WBParaSite" id="Pan_g6269.t1"/>
    </source>
</evidence>
<accession>A0A7E4W2M0</accession>
<dbReference type="AlphaFoldDB" id="A0A7E4W2M0"/>
<keyword evidence="1" id="KW-1185">Reference proteome</keyword>
<protein>
    <submittedName>
        <fullName evidence="2">Apple domain-containing protein</fullName>
    </submittedName>
</protein>
<reference evidence="1" key="1">
    <citation type="journal article" date="2013" name="Genetics">
        <title>The draft genome and transcriptome of Panagrellus redivivus are shaped by the harsh demands of a free-living lifestyle.</title>
        <authorList>
            <person name="Srinivasan J."/>
            <person name="Dillman A.R."/>
            <person name="Macchietto M.G."/>
            <person name="Heikkinen L."/>
            <person name="Lakso M."/>
            <person name="Fracchia K.M."/>
            <person name="Antoshechkin I."/>
            <person name="Mortazavi A."/>
            <person name="Wong G."/>
            <person name="Sternberg P.W."/>
        </authorList>
    </citation>
    <scope>NUCLEOTIDE SEQUENCE [LARGE SCALE GENOMIC DNA]</scope>
    <source>
        <strain evidence="1">MT8872</strain>
    </source>
</reference>
<proteinExistence type="predicted"/>
<sequence length="128" mass="14451">MGIMYITNTTACVNECALYDDCIGVQMSRDEGCCELINWIVAYIVNPLQCNVFVRNTSMITFPGRKLSDIDQLLQNLVYASNETCPNNWPARQTKMCAIGLQQKMCDQHASFLGISYNGTYCVVPKRF</sequence>
<dbReference type="Proteomes" id="UP000492821">
    <property type="component" value="Unassembled WGS sequence"/>
</dbReference>